<accession>A0A852RPV1</accession>
<dbReference type="Proteomes" id="UP000582231">
    <property type="component" value="Unassembled WGS sequence"/>
</dbReference>
<organism evidence="1 2">
    <name type="scientific">Nocardioides kongjuensis</name>
    <dbReference type="NCBI Taxonomy" id="349522"/>
    <lineage>
        <taxon>Bacteria</taxon>
        <taxon>Bacillati</taxon>
        <taxon>Actinomycetota</taxon>
        <taxon>Actinomycetes</taxon>
        <taxon>Propionibacteriales</taxon>
        <taxon>Nocardioidaceae</taxon>
        <taxon>Nocardioides</taxon>
    </lineage>
</organism>
<comment type="caution">
    <text evidence="1">The sequence shown here is derived from an EMBL/GenBank/DDBJ whole genome shotgun (WGS) entry which is preliminary data.</text>
</comment>
<sequence length="54" mass="6115">MSEQVHVQVTVDGPPVPGLVLKWDSQRLKALVTYESEGHVQTQWFPSEQVLQPD</sequence>
<evidence type="ECO:0000313" key="1">
    <source>
        <dbReference type="EMBL" id="NYD30880.1"/>
    </source>
</evidence>
<reference evidence="1 2" key="1">
    <citation type="submission" date="2020-07" db="EMBL/GenBank/DDBJ databases">
        <title>Sequencing the genomes of 1000 actinobacteria strains.</title>
        <authorList>
            <person name="Klenk H.-P."/>
        </authorList>
    </citation>
    <scope>NUCLEOTIDE SEQUENCE [LARGE SCALE GENOMIC DNA]</scope>
    <source>
        <strain evidence="1 2">DSM 19082</strain>
    </source>
</reference>
<dbReference type="RefSeq" id="WP_179727072.1">
    <property type="nucleotide sequence ID" value="NZ_BAABEF010000001.1"/>
</dbReference>
<evidence type="ECO:0000313" key="2">
    <source>
        <dbReference type="Proteomes" id="UP000582231"/>
    </source>
</evidence>
<name>A0A852RPV1_9ACTN</name>
<dbReference type="AlphaFoldDB" id="A0A852RPV1"/>
<protein>
    <submittedName>
        <fullName evidence="1">Uncharacterized protein</fullName>
    </submittedName>
</protein>
<proteinExistence type="predicted"/>
<dbReference type="EMBL" id="JACCBF010000001">
    <property type="protein sequence ID" value="NYD30880.1"/>
    <property type="molecule type" value="Genomic_DNA"/>
</dbReference>
<gene>
    <name evidence="1" type="ORF">BJ958_002426</name>
</gene>
<keyword evidence="2" id="KW-1185">Reference proteome</keyword>